<dbReference type="EMBL" id="JACHDO010000001">
    <property type="protein sequence ID" value="MBB5494111.1"/>
    <property type="molecule type" value="Genomic_DNA"/>
</dbReference>
<organism evidence="2 3">
    <name type="scientific">Nocardiopsis metallicus</name>
    <dbReference type="NCBI Taxonomy" id="179819"/>
    <lineage>
        <taxon>Bacteria</taxon>
        <taxon>Bacillati</taxon>
        <taxon>Actinomycetota</taxon>
        <taxon>Actinomycetes</taxon>
        <taxon>Streptosporangiales</taxon>
        <taxon>Nocardiopsidaceae</taxon>
        <taxon>Nocardiopsis</taxon>
    </lineage>
</organism>
<evidence type="ECO:0000256" key="1">
    <source>
        <dbReference type="SAM" id="MobiDB-lite"/>
    </source>
</evidence>
<name>A0A840WM87_9ACTN</name>
<dbReference type="AlphaFoldDB" id="A0A840WM87"/>
<proteinExistence type="predicted"/>
<evidence type="ECO:0008006" key="4">
    <source>
        <dbReference type="Google" id="ProtNLM"/>
    </source>
</evidence>
<dbReference type="RefSeq" id="WP_184367180.1">
    <property type="nucleotide sequence ID" value="NZ_BAAAKM010000093.1"/>
</dbReference>
<keyword evidence="3" id="KW-1185">Reference proteome</keyword>
<evidence type="ECO:0000313" key="2">
    <source>
        <dbReference type="EMBL" id="MBB5494111.1"/>
    </source>
</evidence>
<accession>A0A840WM87</accession>
<evidence type="ECO:0000313" key="3">
    <source>
        <dbReference type="Proteomes" id="UP000579647"/>
    </source>
</evidence>
<dbReference type="Proteomes" id="UP000579647">
    <property type="component" value="Unassembled WGS sequence"/>
</dbReference>
<reference evidence="2 3" key="1">
    <citation type="submission" date="2020-08" db="EMBL/GenBank/DDBJ databases">
        <title>Sequencing the genomes of 1000 actinobacteria strains.</title>
        <authorList>
            <person name="Klenk H.-P."/>
        </authorList>
    </citation>
    <scope>NUCLEOTIDE SEQUENCE [LARGE SCALE GENOMIC DNA]</scope>
    <source>
        <strain evidence="2 3">DSM 44598</strain>
    </source>
</reference>
<protein>
    <recommendedName>
        <fullName evidence="4">DUF3515 domain-containing protein</fullName>
    </recommendedName>
</protein>
<dbReference type="PROSITE" id="PS51257">
    <property type="entry name" value="PROKAR_LIPOPROTEIN"/>
    <property type="match status" value="1"/>
</dbReference>
<sequence>MRLIPSTPLSCLGTAVAAVVIGGVVLVGCDVVDLDLDLSLSSGGADSPEEEASASPSPEDAEGTEEQEEEAASAYGLPESCEAANATQIVGDLAPGPVLTEESGPIEGIEDAEQLSCTFSDGGTEPGTPSFTLVFTSGADPSANPDVVQVPGAEAEMNWEVDVDVDVDTYHTEDSDDLGGDLEYVGTVDGSSKHLYLQLPGDFHVTAIAYFDDVERGDLEKVVFQAAGQIRG</sequence>
<comment type="caution">
    <text evidence="2">The sequence shown here is derived from an EMBL/GenBank/DDBJ whole genome shotgun (WGS) entry which is preliminary data.</text>
</comment>
<feature type="region of interest" description="Disordered" evidence="1">
    <location>
        <begin position="42"/>
        <end position="74"/>
    </location>
</feature>
<feature type="compositionally biased region" description="Acidic residues" evidence="1">
    <location>
        <begin position="59"/>
        <end position="71"/>
    </location>
</feature>
<gene>
    <name evidence="2" type="ORF">HNR07_005248</name>
</gene>